<comment type="caution">
    <text evidence="3">Lacks conserved residue(s) required for the propagation of feature annotation.</text>
</comment>
<comment type="caution">
    <text evidence="6">The sequence shown here is derived from an EMBL/GenBank/DDBJ whole genome shotgun (WGS) entry which is preliminary data.</text>
</comment>
<keyword evidence="7" id="KW-1185">Reference proteome</keyword>
<dbReference type="Pfam" id="PF08742">
    <property type="entry name" value="C8"/>
    <property type="match status" value="1"/>
</dbReference>
<dbReference type="AlphaFoldDB" id="A0AAV4F5H4"/>
<dbReference type="InterPro" id="IPR002919">
    <property type="entry name" value="TIL_dom"/>
</dbReference>
<organism evidence="6 7">
    <name type="scientific">Elysia marginata</name>
    <dbReference type="NCBI Taxonomy" id="1093978"/>
    <lineage>
        <taxon>Eukaryota</taxon>
        <taxon>Metazoa</taxon>
        <taxon>Spiralia</taxon>
        <taxon>Lophotrochozoa</taxon>
        <taxon>Mollusca</taxon>
        <taxon>Gastropoda</taxon>
        <taxon>Heterobranchia</taxon>
        <taxon>Euthyneura</taxon>
        <taxon>Panpulmonata</taxon>
        <taxon>Sacoglossa</taxon>
        <taxon>Placobranchoidea</taxon>
        <taxon>Plakobranchidae</taxon>
        <taxon>Elysia</taxon>
    </lineage>
</organism>
<gene>
    <name evidence="6" type="ORF">ElyMa_000282400</name>
</gene>
<dbReference type="SMART" id="SM00832">
    <property type="entry name" value="C8"/>
    <property type="match status" value="1"/>
</dbReference>
<reference evidence="6 7" key="1">
    <citation type="journal article" date="2021" name="Elife">
        <title>Chloroplast acquisition without the gene transfer in kleptoplastic sea slugs, Plakobranchus ocellatus.</title>
        <authorList>
            <person name="Maeda T."/>
            <person name="Takahashi S."/>
            <person name="Yoshida T."/>
            <person name="Shimamura S."/>
            <person name="Takaki Y."/>
            <person name="Nagai Y."/>
            <person name="Toyoda A."/>
            <person name="Suzuki Y."/>
            <person name="Arimoto A."/>
            <person name="Ishii H."/>
            <person name="Satoh N."/>
            <person name="Nishiyama T."/>
            <person name="Hasebe M."/>
            <person name="Maruyama T."/>
            <person name="Minagawa J."/>
            <person name="Obokata J."/>
            <person name="Shigenobu S."/>
        </authorList>
    </citation>
    <scope>NUCLEOTIDE SEQUENCE [LARGE SCALE GENOMIC DNA]</scope>
</reference>
<name>A0AAV4F5H4_9GAST</name>
<evidence type="ECO:0000256" key="2">
    <source>
        <dbReference type="ARBA" id="ARBA00023157"/>
    </source>
</evidence>
<dbReference type="CDD" id="cd00054">
    <property type="entry name" value="EGF_CA"/>
    <property type="match status" value="1"/>
</dbReference>
<dbReference type="Pfam" id="PF01826">
    <property type="entry name" value="TIL"/>
    <property type="match status" value="1"/>
</dbReference>
<dbReference type="InterPro" id="IPR000742">
    <property type="entry name" value="EGF"/>
</dbReference>
<proteinExistence type="predicted"/>
<dbReference type="InterPro" id="IPR000152">
    <property type="entry name" value="EGF-type_Asp/Asn_hydroxyl_site"/>
</dbReference>
<dbReference type="PANTHER" id="PTHR11339">
    <property type="entry name" value="EXTRACELLULAR MATRIX GLYCOPROTEIN RELATED"/>
    <property type="match status" value="1"/>
</dbReference>
<feature type="domain" description="EGF-like" evidence="5">
    <location>
        <begin position="446"/>
        <end position="487"/>
    </location>
</feature>
<dbReference type="Pfam" id="PF07645">
    <property type="entry name" value="EGF_CA"/>
    <property type="match status" value="1"/>
</dbReference>
<dbReference type="GO" id="GO:0005615">
    <property type="term" value="C:extracellular space"/>
    <property type="evidence" value="ECO:0007669"/>
    <property type="project" value="TreeGrafter"/>
</dbReference>
<dbReference type="EMBL" id="BMAT01000567">
    <property type="protein sequence ID" value="GFR68617.1"/>
    <property type="molecule type" value="Genomic_DNA"/>
</dbReference>
<evidence type="ECO:0000256" key="1">
    <source>
        <dbReference type="ARBA" id="ARBA00022536"/>
    </source>
</evidence>
<dbReference type="Proteomes" id="UP000762676">
    <property type="component" value="Unassembled WGS sequence"/>
</dbReference>
<evidence type="ECO:0000313" key="6">
    <source>
        <dbReference type="EMBL" id="GFR68617.1"/>
    </source>
</evidence>
<dbReference type="SUPFAM" id="SSF56436">
    <property type="entry name" value="C-type lectin-like"/>
    <property type="match status" value="1"/>
</dbReference>
<dbReference type="GO" id="GO:0005509">
    <property type="term" value="F:calcium ion binding"/>
    <property type="evidence" value="ECO:0007669"/>
    <property type="project" value="InterPro"/>
</dbReference>
<dbReference type="InterPro" id="IPR001881">
    <property type="entry name" value="EGF-like_Ca-bd_dom"/>
</dbReference>
<dbReference type="InterPro" id="IPR016187">
    <property type="entry name" value="CTDL_fold"/>
</dbReference>
<evidence type="ECO:0000259" key="5">
    <source>
        <dbReference type="PROSITE" id="PS50026"/>
    </source>
</evidence>
<dbReference type="PROSITE" id="PS50026">
    <property type="entry name" value="EGF_3"/>
    <property type="match status" value="1"/>
</dbReference>
<dbReference type="InterPro" id="IPR049883">
    <property type="entry name" value="NOTCH1_EGF-like"/>
</dbReference>
<keyword evidence="2" id="KW-1015">Disulfide bond</keyword>
<dbReference type="PROSITE" id="PS01187">
    <property type="entry name" value="EGF_CA"/>
    <property type="match status" value="1"/>
</dbReference>
<dbReference type="GO" id="GO:0031012">
    <property type="term" value="C:extracellular matrix"/>
    <property type="evidence" value="ECO:0007669"/>
    <property type="project" value="TreeGrafter"/>
</dbReference>
<evidence type="ECO:0000256" key="3">
    <source>
        <dbReference type="PROSITE-ProRule" id="PRU00076"/>
    </source>
</evidence>
<dbReference type="SUPFAM" id="SSF57196">
    <property type="entry name" value="EGF/Laminin"/>
    <property type="match status" value="1"/>
</dbReference>
<dbReference type="SMART" id="SM00179">
    <property type="entry name" value="EGF_CA"/>
    <property type="match status" value="1"/>
</dbReference>
<accession>A0AAV4F5H4</accession>
<dbReference type="InterPro" id="IPR014853">
    <property type="entry name" value="VWF/SSPO/ZAN-like_Cys-rich_dom"/>
</dbReference>
<evidence type="ECO:0000256" key="4">
    <source>
        <dbReference type="SAM" id="MobiDB-lite"/>
    </source>
</evidence>
<dbReference type="SUPFAM" id="SSF57567">
    <property type="entry name" value="Serine protease inhibitors"/>
    <property type="match status" value="1"/>
</dbReference>
<feature type="compositionally biased region" description="Pro residues" evidence="4">
    <location>
        <begin position="721"/>
        <end position="734"/>
    </location>
</feature>
<protein>
    <submittedName>
        <fullName evidence="6">Zonadhesin</fullName>
    </submittedName>
</protein>
<dbReference type="PANTHER" id="PTHR11339:SF386">
    <property type="entry name" value="HEMOLECTIN, ISOFORM A"/>
    <property type="match status" value="1"/>
</dbReference>
<dbReference type="Gene3D" id="2.10.25.10">
    <property type="entry name" value="Laminin"/>
    <property type="match status" value="2"/>
</dbReference>
<dbReference type="PROSITE" id="PS00010">
    <property type="entry name" value="ASX_HYDROXYL"/>
    <property type="match status" value="1"/>
</dbReference>
<dbReference type="CDD" id="cd00037">
    <property type="entry name" value="CLECT"/>
    <property type="match status" value="1"/>
</dbReference>
<dbReference type="Gene3D" id="3.10.100.10">
    <property type="entry name" value="Mannose-Binding Protein A, subunit A"/>
    <property type="match status" value="1"/>
</dbReference>
<dbReference type="CDD" id="cd19941">
    <property type="entry name" value="TIL"/>
    <property type="match status" value="1"/>
</dbReference>
<dbReference type="InterPro" id="IPR016186">
    <property type="entry name" value="C-type_lectin-like/link_sf"/>
</dbReference>
<dbReference type="InterPro" id="IPR018097">
    <property type="entry name" value="EGF_Ca-bd_CS"/>
</dbReference>
<keyword evidence="1 3" id="KW-0245">EGF-like domain</keyword>
<sequence length="805" mass="90683">MMFQMNKNGTRLTMSIKRQEYHHNCIFDMCESKNPDEVICDILKTFAQECAYLGVTVKWRSPERCPMKCPKNEIYRTDASCQRQCNEEPGTQGACNEDPVEGCACKDGFRRRNNKCVRKEECGCRVLDFEGNLIKYLQPGEDVILPKCTELAKCVRNEDKTLSLRFIDYSLPNNAICANTVPPTYVCAKGFKFAEDGKTCVRARDSCSSPYEMIDGMCIHTPRIKRNWRQALYRCNQADGTLVHIDTFQKINTIKRLLVNNKWESVYISGRVVAKNMFGLVMFTPLLEKKERGQISWMNYHFYDSFVDKLFLSKYVDKKTIPEDGLVLSVVASLDEGEVVFRAVSSNYRSNMVCEERPPPDNPVWTPPCNTDSHMEDDGDQETLFNMQMDDNCLVCPKPMDVKCETVKGSSGVEGKCQVSPDGVFYSCNQGKACADKTVSTKCHQDVDECAEKRDDCPQNSKCINTIGAFRCKCPEASPLIVRGECKEVTSCVVKGPENVEEYIYDLKPFSGRPSTFDVDCSYKIVSFCGKTKPAGLPFVSVYDVSRHSEKTINEEVYVVIDNPDVKGVKVAILSRKELEKGTVRYDQRQGDQMAVRDLSFIDETMGVKFELAQGPKLVIRSTENFFKVSITFPLKVQVDLSSDYSDKVCGICTAVPPEGEQSVVLTDAKLQELTINPEYAKMNYNPQKCKPRTPPRDIIADIKTTPPPATQAPSTTSPPTQGPTQPPPPPPLPKSECEQTYKDFCKQLSSVCAVSRRACEMELCPGQTRRCDYLQKNAFVSCNTGSKLKSFIKKQNCDSGKIFW</sequence>
<feature type="region of interest" description="Disordered" evidence="4">
    <location>
        <begin position="685"/>
        <end position="736"/>
    </location>
</feature>
<dbReference type="InterPro" id="IPR050780">
    <property type="entry name" value="Mucin_vWF_Thrombospondin_sf"/>
</dbReference>
<dbReference type="InterPro" id="IPR036084">
    <property type="entry name" value="Ser_inhib-like_sf"/>
</dbReference>
<evidence type="ECO:0000313" key="7">
    <source>
        <dbReference type="Proteomes" id="UP000762676"/>
    </source>
</evidence>